<name>A0A2H6K8U1_9APIC</name>
<dbReference type="Proteomes" id="UP000236319">
    <property type="component" value="Unassembled WGS sequence"/>
</dbReference>
<gene>
    <name evidence="2" type="ORF">BOVATA_009090</name>
</gene>
<feature type="compositionally biased region" description="Polar residues" evidence="1">
    <location>
        <begin position="351"/>
        <end position="368"/>
    </location>
</feature>
<feature type="region of interest" description="Disordered" evidence="1">
    <location>
        <begin position="725"/>
        <end position="767"/>
    </location>
</feature>
<organism evidence="2 3">
    <name type="scientific">Babesia ovata</name>
    <dbReference type="NCBI Taxonomy" id="189622"/>
    <lineage>
        <taxon>Eukaryota</taxon>
        <taxon>Sar</taxon>
        <taxon>Alveolata</taxon>
        <taxon>Apicomplexa</taxon>
        <taxon>Aconoidasida</taxon>
        <taxon>Piroplasmida</taxon>
        <taxon>Babesiidae</taxon>
        <taxon>Babesia</taxon>
    </lineage>
</organism>
<evidence type="ECO:0000313" key="2">
    <source>
        <dbReference type="EMBL" id="GBE59416.1"/>
    </source>
</evidence>
<proteinExistence type="predicted"/>
<reference evidence="2 3" key="1">
    <citation type="journal article" date="2017" name="BMC Genomics">
        <title>Whole-genome assembly of Babesia ovata and comparative genomics between closely related pathogens.</title>
        <authorList>
            <person name="Yamagishi J."/>
            <person name="Asada M."/>
            <person name="Hakimi H."/>
            <person name="Tanaka T.Q."/>
            <person name="Sugimoto C."/>
            <person name="Kawazu S."/>
        </authorList>
    </citation>
    <scope>NUCLEOTIDE SEQUENCE [LARGE SCALE GENOMIC DNA]</scope>
    <source>
        <strain evidence="2 3">Miyake</strain>
    </source>
</reference>
<protein>
    <submittedName>
        <fullName evidence="2">Uncharacterized protein</fullName>
    </submittedName>
</protein>
<dbReference type="RefSeq" id="XP_028865659.1">
    <property type="nucleotide sequence ID" value="XM_029009826.1"/>
</dbReference>
<feature type="compositionally biased region" description="Basic and acidic residues" evidence="1">
    <location>
        <begin position="204"/>
        <end position="231"/>
    </location>
</feature>
<comment type="caution">
    <text evidence="2">The sequence shown here is derived from an EMBL/GenBank/DDBJ whole genome shotgun (WGS) entry which is preliminary data.</text>
</comment>
<feature type="compositionally biased region" description="Basic and acidic residues" evidence="1">
    <location>
        <begin position="369"/>
        <end position="379"/>
    </location>
</feature>
<feature type="compositionally biased region" description="Low complexity" evidence="1">
    <location>
        <begin position="118"/>
        <end position="128"/>
    </location>
</feature>
<feature type="compositionally biased region" description="Basic and acidic residues" evidence="1">
    <location>
        <begin position="293"/>
        <end position="305"/>
    </location>
</feature>
<dbReference type="EMBL" id="BDSA01000001">
    <property type="protein sequence ID" value="GBE59416.1"/>
    <property type="molecule type" value="Genomic_DNA"/>
</dbReference>
<feature type="region of interest" description="Disordered" evidence="1">
    <location>
        <begin position="107"/>
        <end position="379"/>
    </location>
</feature>
<evidence type="ECO:0000256" key="1">
    <source>
        <dbReference type="SAM" id="MobiDB-lite"/>
    </source>
</evidence>
<feature type="compositionally biased region" description="Basic and acidic residues" evidence="1">
    <location>
        <begin position="259"/>
        <end position="274"/>
    </location>
</feature>
<evidence type="ECO:0000313" key="3">
    <source>
        <dbReference type="Proteomes" id="UP000236319"/>
    </source>
</evidence>
<dbReference type="VEuPathDB" id="PiroplasmaDB:BOVATA_009090"/>
<dbReference type="OrthoDB" id="365861at2759"/>
<keyword evidence="3" id="KW-1185">Reference proteome</keyword>
<sequence>MQAVQKLSRRGFVEPAPSRDLARLPSRSSNHAEERHDHLELIELTKKLRYALRKRKDLGKEKYQRYYTRCKEERDIVEKQTVQALDSGESELFEELATVVHEASEAIENFEREAQKQESSSRSGGAESSQKETWAADAWAAFPDQEDGEVDNRRYHNGKKAVERSSAAASAEWPSKHQSHPGKPASSMMGLTSNASFSGSVSSRESKTRPSRASDHVASRRGSDHWSESRPVHRSTRKAHNTADGYVEDDYDVYNTEPKGSKHRDYMNGKDRDTYGSGFSKEGYGSDDQGVYDEEHASVHSDYRRVDRKHARRSRYTDEDLNDQDDIYAPSHQHASDDADRDYTRPVYNNHRITSVSENFEDSYNTTHESQRDPAPNHHESPYATYCDLLERCIAISDGYELSRQLKQLSLVDKIALCESILEGGDKESTKADVPPAHKVKSIKPLPEDLTSVITRAAEDERDRDREVPEPLWRVQDDGGISAYLGNYIAKGGRLFEGIHFMAYLSMRPIRDSTRVEVTTEVRRKLINMDIYIALRGPGIDTVRIMSRTATSLTFICEPETWTHTLPSLAVSIVESDGTNREVLVKLPIGPFSFFEPADIPPKKIERIIENKAKVGFYTIHKAFASNAKLHMHDLLTAMEKYFAISKTNTRQTLAAVDLNGQVLVATLRTRSDAILLDVWSPNVKTLESACTYIKEIAAALSADTDPKAALRSLRTMTVFPLEFEQTTRSHPPSARSKPAAVSSGTRIGGATRPTIPGAFSGGAAPA</sequence>
<dbReference type="GeneID" id="39873186"/>
<dbReference type="AlphaFoldDB" id="A0A2H6K8U1"/>
<accession>A0A2H6K8U1</accession>
<feature type="compositionally biased region" description="Basic and acidic residues" evidence="1">
    <location>
        <begin position="334"/>
        <end position="344"/>
    </location>
</feature>
<feature type="region of interest" description="Disordered" evidence="1">
    <location>
        <begin position="1"/>
        <end position="37"/>
    </location>
</feature>
<feature type="compositionally biased region" description="Polar residues" evidence="1">
    <location>
        <begin position="189"/>
        <end position="203"/>
    </location>
</feature>